<dbReference type="InterPro" id="IPR004252">
    <property type="entry name" value="Probable_transposase_24"/>
</dbReference>
<name>A0ABR0N4S9_GOSAR</name>
<evidence type="ECO:0000256" key="2">
    <source>
        <dbReference type="SAM" id="MobiDB-lite"/>
    </source>
</evidence>
<evidence type="ECO:0000313" key="4">
    <source>
        <dbReference type="Proteomes" id="UP001358586"/>
    </source>
</evidence>
<proteinExistence type="predicted"/>
<accession>A0ABR0N4S9</accession>
<feature type="coiled-coil region" evidence="1">
    <location>
        <begin position="257"/>
        <end position="308"/>
    </location>
</feature>
<keyword evidence="1" id="KW-0175">Coiled coil</keyword>
<gene>
    <name evidence="3" type="ORF">PVK06_039916</name>
</gene>
<protein>
    <submittedName>
        <fullName evidence="3">Uncharacterized protein</fullName>
    </submittedName>
</protein>
<organism evidence="3 4">
    <name type="scientific">Gossypium arboreum</name>
    <name type="common">Tree cotton</name>
    <name type="synonym">Gossypium nanking</name>
    <dbReference type="NCBI Taxonomy" id="29729"/>
    <lineage>
        <taxon>Eukaryota</taxon>
        <taxon>Viridiplantae</taxon>
        <taxon>Streptophyta</taxon>
        <taxon>Embryophyta</taxon>
        <taxon>Tracheophyta</taxon>
        <taxon>Spermatophyta</taxon>
        <taxon>Magnoliopsida</taxon>
        <taxon>eudicotyledons</taxon>
        <taxon>Gunneridae</taxon>
        <taxon>Pentapetalae</taxon>
        <taxon>rosids</taxon>
        <taxon>malvids</taxon>
        <taxon>Malvales</taxon>
        <taxon>Malvaceae</taxon>
        <taxon>Malvoideae</taxon>
        <taxon>Gossypium</taxon>
    </lineage>
</organism>
<dbReference type="PANTHER" id="PTHR33144:SF46">
    <property type="entry name" value="OS04G0610000 PROTEIN"/>
    <property type="match status" value="1"/>
</dbReference>
<evidence type="ECO:0000256" key="1">
    <source>
        <dbReference type="SAM" id="Coils"/>
    </source>
</evidence>
<dbReference type="Pfam" id="PF03004">
    <property type="entry name" value="Transposase_24"/>
    <property type="match status" value="1"/>
</dbReference>
<dbReference type="PANTHER" id="PTHR33144">
    <property type="entry name" value="OS10G0409366 PROTEIN-RELATED"/>
    <property type="match status" value="1"/>
</dbReference>
<feature type="region of interest" description="Disordered" evidence="2">
    <location>
        <begin position="129"/>
        <end position="149"/>
    </location>
</feature>
<reference evidence="3 4" key="1">
    <citation type="submission" date="2023-03" db="EMBL/GenBank/DDBJ databases">
        <title>WGS of Gossypium arboreum.</title>
        <authorList>
            <person name="Yu D."/>
        </authorList>
    </citation>
    <scope>NUCLEOTIDE SEQUENCE [LARGE SCALE GENOMIC DNA]</scope>
    <source>
        <tissue evidence="3">Leaf</tissue>
    </source>
</reference>
<feature type="region of interest" description="Disordered" evidence="2">
    <location>
        <begin position="14"/>
        <end position="35"/>
    </location>
</feature>
<evidence type="ECO:0000313" key="3">
    <source>
        <dbReference type="EMBL" id="KAK5785342.1"/>
    </source>
</evidence>
<comment type="caution">
    <text evidence="3">The sequence shown here is derived from an EMBL/GenBank/DDBJ whole genome shotgun (WGS) entry which is preliminary data.</text>
</comment>
<dbReference type="EMBL" id="JARKNE010000011">
    <property type="protein sequence ID" value="KAK5785342.1"/>
    <property type="molecule type" value="Genomic_DNA"/>
</dbReference>
<dbReference type="Proteomes" id="UP001358586">
    <property type="component" value="Chromosome 11"/>
</dbReference>
<feature type="compositionally biased region" description="Polar residues" evidence="2">
    <location>
        <begin position="133"/>
        <end position="149"/>
    </location>
</feature>
<keyword evidence="4" id="KW-1185">Reference proteome</keyword>
<sequence>MRTRKLRHLNIVQNNPNSEEGNSEQQTVVGSSSVPETVHDTAEVQVESAGTRRGRGRMLLTDLYDLAPTERVKVRRNNHGQPVGTEAQVLAAYLGILARNSNMLPINYESWHHMPDSKKNQALDNIKDRERVGTSSRQKQKFTHTTGSRSFARVAEAEEEDGSPMTSEAGEIMERLKEKKVEYEATASTDSSVNHEDSDNRIINEVLGLERYGRVRFQGSSVTPTQYFGSSSQQYMPSGSQAQAVVQRLRDQLAQMQASTVEQIAEVQRKYEELQQQLVADAVEREAAAAAREAAAAAREAVAAAREAEQSRKYDELQLQFQQTMKMFQQSQQPPS</sequence>